<dbReference type="Gene3D" id="1.10.10.10">
    <property type="entry name" value="Winged helix-like DNA-binding domain superfamily/Winged helix DNA-binding domain"/>
    <property type="match status" value="1"/>
</dbReference>
<evidence type="ECO:0000313" key="6">
    <source>
        <dbReference type="Proteomes" id="UP001366503"/>
    </source>
</evidence>
<dbReference type="RefSeq" id="WP_337094413.1">
    <property type="nucleotide sequence ID" value="NZ_JAPYKO010000012.1"/>
</dbReference>
<dbReference type="SUPFAM" id="SSF51206">
    <property type="entry name" value="cAMP-binding domain-like"/>
    <property type="match status" value="1"/>
</dbReference>
<dbReference type="InterPro" id="IPR014710">
    <property type="entry name" value="RmlC-like_jellyroll"/>
</dbReference>
<feature type="domain" description="HTH crp-type" evidence="4">
    <location>
        <begin position="145"/>
        <end position="219"/>
    </location>
</feature>
<dbReference type="InterPro" id="IPR000595">
    <property type="entry name" value="cNMP-bd_dom"/>
</dbReference>
<dbReference type="InterPro" id="IPR018490">
    <property type="entry name" value="cNMP-bd_dom_sf"/>
</dbReference>
<evidence type="ECO:0000256" key="1">
    <source>
        <dbReference type="ARBA" id="ARBA00023015"/>
    </source>
</evidence>
<organism evidence="5 6">
    <name type="scientific">Mesorhizobium argentiipisi</name>
    <dbReference type="NCBI Taxonomy" id="3015175"/>
    <lineage>
        <taxon>Bacteria</taxon>
        <taxon>Pseudomonadati</taxon>
        <taxon>Pseudomonadota</taxon>
        <taxon>Alphaproteobacteria</taxon>
        <taxon>Hyphomicrobiales</taxon>
        <taxon>Phyllobacteriaceae</taxon>
        <taxon>Mesorhizobium</taxon>
    </lineage>
</organism>
<gene>
    <name evidence="5" type="ORF">O7A05_18400</name>
</gene>
<keyword evidence="2" id="KW-0238">DNA-binding</keyword>
<accession>A0ABU8KFD7</accession>
<proteinExistence type="predicted"/>
<reference evidence="5 6" key="1">
    <citation type="submission" date="2022-12" db="EMBL/GenBank/DDBJ databases">
        <authorList>
            <person name="Muema E."/>
        </authorList>
    </citation>
    <scope>NUCLEOTIDE SEQUENCE [LARGE SCALE GENOMIC DNA]</scope>
    <source>
        <strain evidence="6">1330</strain>
    </source>
</reference>
<dbReference type="EMBL" id="JAPYKO010000012">
    <property type="protein sequence ID" value="MEI9404122.1"/>
    <property type="molecule type" value="Genomic_DNA"/>
</dbReference>
<dbReference type="SMART" id="SM00419">
    <property type="entry name" value="HTH_CRP"/>
    <property type="match status" value="1"/>
</dbReference>
<dbReference type="InterPro" id="IPR036390">
    <property type="entry name" value="WH_DNA-bd_sf"/>
</dbReference>
<evidence type="ECO:0000256" key="3">
    <source>
        <dbReference type="ARBA" id="ARBA00023163"/>
    </source>
</evidence>
<protein>
    <submittedName>
        <fullName evidence="5">Crp/Fnr family transcriptional regulator</fullName>
    </submittedName>
</protein>
<evidence type="ECO:0000313" key="5">
    <source>
        <dbReference type="EMBL" id="MEI9404122.1"/>
    </source>
</evidence>
<evidence type="ECO:0000259" key="4">
    <source>
        <dbReference type="PROSITE" id="PS51063"/>
    </source>
</evidence>
<dbReference type="InterPro" id="IPR012318">
    <property type="entry name" value="HTH_CRP"/>
</dbReference>
<keyword evidence="3" id="KW-0804">Transcription</keyword>
<dbReference type="Proteomes" id="UP001366503">
    <property type="component" value="Unassembled WGS sequence"/>
</dbReference>
<keyword evidence="6" id="KW-1185">Reference proteome</keyword>
<keyword evidence="1" id="KW-0805">Transcription regulation</keyword>
<dbReference type="Pfam" id="PF00027">
    <property type="entry name" value="cNMP_binding"/>
    <property type="match status" value="1"/>
</dbReference>
<dbReference type="InterPro" id="IPR036388">
    <property type="entry name" value="WH-like_DNA-bd_sf"/>
</dbReference>
<evidence type="ECO:0000256" key="2">
    <source>
        <dbReference type="ARBA" id="ARBA00023125"/>
    </source>
</evidence>
<comment type="caution">
    <text evidence="5">The sequence shown here is derived from an EMBL/GenBank/DDBJ whole genome shotgun (WGS) entry which is preliminary data.</text>
</comment>
<dbReference type="SUPFAM" id="SSF46785">
    <property type="entry name" value="Winged helix' DNA-binding domain"/>
    <property type="match status" value="1"/>
</dbReference>
<dbReference type="Gene3D" id="2.60.120.10">
    <property type="entry name" value="Jelly Rolls"/>
    <property type="match status" value="1"/>
</dbReference>
<name>A0ABU8KFD7_9HYPH</name>
<dbReference type="Pfam" id="PF13545">
    <property type="entry name" value="HTH_Crp_2"/>
    <property type="match status" value="1"/>
</dbReference>
<dbReference type="PROSITE" id="PS51063">
    <property type="entry name" value="HTH_CRP_2"/>
    <property type="match status" value="1"/>
</dbReference>
<dbReference type="CDD" id="cd00038">
    <property type="entry name" value="CAP_ED"/>
    <property type="match status" value="1"/>
</dbReference>
<sequence>MANAFVAKVTGFGGLREDDRKWLEKVSTNPRTVARNVDLITEGEAPDHLMVILEGFAYRYKIILEGKRQIFAYLVPGDFCDLHVAILNTMDHSIATLSPCRIAYIPTRTVHELTETRPSLTKAFWWCTLVDEAVLREWLVNVGQRTADKRIAHLFCELHVRLDAVGWATDGSFDLPITQAELADTVGLSSVHVNRSLKTLREAGLVTFRENIVHIPDVTRLKAYANFTPNYLHLEIDRQS</sequence>